<dbReference type="Proteomes" id="UP001374584">
    <property type="component" value="Unassembled WGS sequence"/>
</dbReference>
<evidence type="ECO:0000313" key="2">
    <source>
        <dbReference type="Proteomes" id="UP001374584"/>
    </source>
</evidence>
<protein>
    <submittedName>
        <fullName evidence="1">Uncharacterized protein</fullName>
    </submittedName>
</protein>
<sequence length="70" mass="7634">MRSVRLSILMLEVDSVVSVGLQLRRLVTCFFPSSKHVKCRRIAATLEALPSGLLNVAKGLEGNVGSKKRP</sequence>
<proteinExistence type="predicted"/>
<evidence type="ECO:0000313" key="1">
    <source>
        <dbReference type="EMBL" id="KAK7369347.1"/>
    </source>
</evidence>
<organism evidence="1 2">
    <name type="scientific">Phaseolus coccineus</name>
    <name type="common">Scarlet runner bean</name>
    <name type="synonym">Phaseolus multiflorus</name>
    <dbReference type="NCBI Taxonomy" id="3886"/>
    <lineage>
        <taxon>Eukaryota</taxon>
        <taxon>Viridiplantae</taxon>
        <taxon>Streptophyta</taxon>
        <taxon>Embryophyta</taxon>
        <taxon>Tracheophyta</taxon>
        <taxon>Spermatophyta</taxon>
        <taxon>Magnoliopsida</taxon>
        <taxon>eudicotyledons</taxon>
        <taxon>Gunneridae</taxon>
        <taxon>Pentapetalae</taxon>
        <taxon>rosids</taxon>
        <taxon>fabids</taxon>
        <taxon>Fabales</taxon>
        <taxon>Fabaceae</taxon>
        <taxon>Papilionoideae</taxon>
        <taxon>50 kb inversion clade</taxon>
        <taxon>NPAAA clade</taxon>
        <taxon>indigoferoid/millettioid clade</taxon>
        <taxon>Phaseoleae</taxon>
        <taxon>Phaseolus</taxon>
    </lineage>
</organism>
<dbReference type="AlphaFoldDB" id="A0AAN9REU9"/>
<gene>
    <name evidence="1" type="ORF">VNO80_11384</name>
</gene>
<dbReference type="EMBL" id="JAYMYR010000004">
    <property type="protein sequence ID" value="KAK7369347.1"/>
    <property type="molecule type" value="Genomic_DNA"/>
</dbReference>
<keyword evidence="2" id="KW-1185">Reference proteome</keyword>
<name>A0AAN9REU9_PHACN</name>
<reference evidence="1 2" key="1">
    <citation type="submission" date="2024-01" db="EMBL/GenBank/DDBJ databases">
        <title>The genomes of 5 underutilized Papilionoideae crops provide insights into root nodulation and disease resistanc.</title>
        <authorList>
            <person name="Jiang F."/>
        </authorList>
    </citation>
    <scope>NUCLEOTIDE SEQUENCE [LARGE SCALE GENOMIC DNA]</scope>
    <source>
        <strain evidence="1">JINMINGXINNONG_FW02</strain>
        <tissue evidence="1">Leaves</tissue>
    </source>
</reference>
<comment type="caution">
    <text evidence="1">The sequence shown here is derived from an EMBL/GenBank/DDBJ whole genome shotgun (WGS) entry which is preliminary data.</text>
</comment>
<accession>A0AAN9REU9</accession>